<organism evidence="1 2">
    <name type="scientific">Caulobacter vibrioides</name>
    <name type="common">Caulobacter crescentus</name>
    <dbReference type="NCBI Taxonomy" id="155892"/>
    <lineage>
        <taxon>Bacteria</taxon>
        <taxon>Pseudomonadati</taxon>
        <taxon>Pseudomonadota</taxon>
        <taxon>Alphaproteobacteria</taxon>
        <taxon>Caulobacterales</taxon>
        <taxon>Caulobacteraceae</taxon>
        <taxon>Caulobacter</taxon>
    </lineage>
</organism>
<protein>
    <submittedName>
        <fullName evidence="1">Uncharacterized protein</fullName>
    </submittedName>
</protein>
<evidence type="ECO:0000313" key="2">
    <source>
        <dbReference type="Proteomes" id="UP000215616"/>
    </source>
</evidence>
<dbReference type="AlphaFoldDB" id="A0A258DCX6"/>
<reference evidence="1 2" key="1">
    <citation type="submission" date="2017-03" db="EMBL/GenBank/DDBJ databases">
        <title>Lifting the veil on microbial sulfur biogeochemistry in mining wastewaters.</title>
        <authorList>
            <person name="Kantor R.S."/>
            <person name="Colenbrander Nelson T."/>
            <person name="Marshall S."/>
            <person name="Bennett D."/>
            <person name="Apte S."/>
            <person name="Camacho D."/>
            <person name="Thomas B.C."/>
            <person name="Warren L.A."/>
            <person name="Banfield J.F."/>
        </authorList>
    </citation>
    <scope>NUCLEOTIDE SEQUENCE [LARGE SCALE GENOMIC DNA]</scope>
    <source>
        <strain evidence="1">32-67-7</strain>
    </source>
</reference>
<name>A0A258DCX6_CAUVI</name>
<dbReference type="Proteomes" id="UP000215616">
    <property type="component" value="Unassembled WGS sequence"/>
</dbReference>
<dbReference type="EMBL" id="NCDQ01000022">
    <property type="protein sequence ID" value="OYX05815.1"/>
    <property type="molecule type" value="Genomic_DNA"/>
</dbReference>
<sequence length="164" mass="17253">MSCDAVAFSAMLWMASFNPGQSAGPTPAVAQAPAAPPSVAGEPLFIDIVRRARQLKAQTEAYRAQLAKAEPASAAAPLKAFDAFSGKISDLAALDMKGHVTLRERGAVDDLKCILRGISQDLPEKLAAVRAATTVKAQDLALRDMVYLLNDNVEVITAPPRPAA</sequence>
<evidence type="ECO:0000313" key="1">
    <source>
        <dbReference type="EMBL" id="OYX05815.1"/>
    </source>
</evidence>
<accession>A0A258DCX6</accession>
<gene>
    <name evidence="1" type="ORF">B7Z12_02500</name>
</gene>
<proteinExistence type="predicted"/>
<comment type="caution">
    <text evidence="1">The sequence shown here is derived from an EMBL/GenBank/DDBJ whole genome shotgun (WGS) entry which is preliminary data.</text>
</comment>